<name>A0A7G3VC70_9CAUD</name>
<accession>A0A7G3VC70</accession>
<dbReference type="EMBL" id="MT498055">
    <property type="protein sequence ID" value="QKY79783.1"/>
    <property type="molecule type" value="Genomic_DNA"/>
</dbReference>
<proteinExistence type="predicted"/>
<reference evidence="1 2" key="1">
    <citation type="submission" date="2020-05" db="EMBL/GenBank/DDBJ databases">
        <authorList>
            <person name="Bohanan V.A."/>
            <person name="Brazelton B.R."/>
            <person name="Coffey L.M."/>
            <person name="Donovan A.R."/>
            <person name="Gales A.C."/>
            <person name="Glasscock A.J."/>
            <person name="Grill M."/>
            <person name="Harper M.C."/>
            <person name="Hollowell C.E."/>
            <person name="Liu T.Y."/>
            <person name="Mansour C."/>
            <person name="McDowell A.D."/>
            <person name="Miller T.E."/>
            <person name="Nash A.G."/>
            <person name="Seo J."/>
            <person name="Sherman Z.A."/>
            <person name="Albert R.M."/>
            <person name="Ayala A."/>
            <person name="Monti D.L."/>
            <person name="Garlena R.A."/>
            <person name="Russell D.A."/>
            <person name="Pope W.H."/>
            <person name="Jacobs-Sera D."/>
            <person name="Hatfull G.F."/>
        </authorList>
    </citation>
    <scope>NUCLEOTIDE SEQUENCE [LARGE SCALE GENOMIC DNA]</scope>
</reference>
<evidence type="ECO:0000313" key="2">
    <source>
        <dbReference type="Proteomes" id="UP000516407"/>
    </source>
</evidence>
<evidence type="ECO:0000313" key="1">
    <source>
        <dbReference type="EMBL" id="QKY79783.1"/>
    </source>
</evidence>
<keyword evidence="2" id="KW-1185">Reference proteome</keyword>
<gene>
    <name evidence="1" type="primary">17</name>
    <name evidence="1" type="ORF">SEA_BUMBLE_17</name>
</gene>
<protein>
    <submittedName>
        <fullName evidence="1">Uncharacterized protein</fullName>
    </submittedName>
</protein>
<sequence>MGRGSDAAGPYRRLIDWLSEDDRFQEAALTAYVLRIDPAVMLTETRSRLNAVRFAAAEVVAEAKRKADKK</sequence>
<organism evidence="1 2">
    <name type="scientific">Arthrobacter phage Bumble</name>
    <dbReference type="NCBI Taxonomy" id="2743904"/>
    <lineage>
        <taxon>Viruses</taxon>
        <taxon>Duplodnaviria</taxon>
        <taxon>Heunggongvirae</taxon>
        <taxon>Uroviricota</taxon>
        <taxon>Caudoviricetes</taxon>
        <taxon>Berryhillviridae</taxon>
        <taxon>Altadenavirus</taxon>
        <taxon>Altadenavirus bumble</taxon>
    </lineage>
</organism>
<dbReference type="Proteomes" id="UP000516407">
    <property type="component" value="Segment"/>
</dbReference>